<protein>
    <submittedName>
        <fullName evidence="2">Uncharacterized protein</fullName>
    </submittedName>
</protein>
<evidence type="ECO:0000313" key="3">
    <source>
        <dbReference type="Proteomes" id="UP000009874"/>
    </source>
</evidence>
<evidence type="ECO:0000313" key="2">
    <source>
        <dbReference type="EMBL" id="EKU83340.1"/>
    </source>
</evidence>
<feature type="transmembrane region" description="Helical" evidence="1">
    <location>
        <begin position="53"/>
        <end position="73"/>
    </location>
</feature>
<dbReference type="Gene3D" id="1.25.40.10">
    <property type="entry name" value="Tetratricopeptide repeat domain"/>
    <property type="match status" value="1"/>
</dbReference>
<name>K9E1R5_9BURK</name>
<dbReference type="RefSeq" id="WP_005665194.1">
    <property type="nucleotide sequence ID" value="NZ_JH992922.1"/>
</dbReference>
<evidence type="ECO:0000256" key="1">
    <source>
        <dbReference type="SAM" id="Phobius"/>
    </source>
</evidence>
<proteinExistence type="predicted"/>
<keyword evidence="1" id="KW-0472">Membrane</keyword>
<dbReference type="EMBL" id="AGZI01000016">
    <property type="protein sequence ID" value="EKU83340.1"/>
    <property type="molecule type" value="Genomic_DNA"/>
</dbReference>
<dbReference type="InterPro" id="IPR011990">
    <property type="entry name" value="TPR-like_helical_dom_sf"/>
</dbReference>
<dbReference type="PATRIC" id="fig|883126.3.peg.1444"/>
<dbReference type="HOGENOM" id="CLU_1136978_0_0_4"/>
<organism evidence="2 3">
    <name type="scientific">Massilia timonae CCUG 45783</name>
    <dbReference type="NCBI Taxonomy" id="883126"/>
    <lineage>
        <taxon>Bacteria</taxon>
        <taxon>Pseudomonadati</taxon>
        <taxon>Pseudomonadota</taxon>
        <taxon>Betaproteobacteria</taxon>
        <taxon>Burkholderiales</taxon>
        <taxon>Oxalobacteraceae</taxon>
        <taxon>Telluria group</taxon>
        <taxon>Massilia</taxon>
    </lineage>
</organism>
<dbReference type="NCBIfam" id="NF047558">
    <property type="entry name" value="TPR_END_plus"/>
    <property type="match status" value="1"/>
</dbReference>
<dbReference type="SUPFAM" id="SSF48452">
    <property type="entry name" value="TPR-like"/>
    <property type="match status" value="1"/>
</dbReference>
<keyword evidence="1" id="KW-1133">Transmembrane helix</keyword>
<reference evidence="2 3" key="1">
    <citation type="submission" date="2012-09" db="EMBL/GenBank/DDBJ databases">
        <title>The Genome Sequence of Massilia timonae CCUG 45783.</title>
        <authorList>
            <consortium name="The Broad Institute Genome Sequencing Platform"/>
            <person name="Earl A."/>
            <person name="Ward D."/>
            <person name="Feldgarden M."/>
            <person name="Gevers D."/>
            <person name="Huys G."/>
            <person name="Walker B."/>
            <person name="Young S.K."/>
            <person name="Zeng Q."/>
            <person name="Gargeya S."/>
            <person name="Fitzgerald M."/>
            <person name="Haas B."/>
            <person name="Abouelleil A."/>
            <person name="Alvarado L."/>
            <person name="Arachchi H.M."/>
            <person name="Berlin A.M."/>
            <person name="Chapman S.B."/>
            <person name="Goldberg J."/>
            <person name="Griggs A."/>
            <person name="Gujja S."/>
            <person name="Hansen M."/>
            <person name="Howarth C."/>
            <person name="Imamovic A."/>
            <person name="Larimer J."/>
            <person name="McCowen C."/>
            <person name="Montmayeur A."/>
            <person name="Murphy C."/>
            <person name="Neiman D."/>
            <person name="Pearson M."/>
            <person name="Priest M."/>
            <person name="Roberts A."/>
            <person name="Saif S."/>
            <person name="Shea T."/>
            <person name="Sisk P."/>
            <person name="Sykes S."/>
            <person name="Wortman J."/>
            <person name="Nusbaum C."/>
            <person name="Birren B."/>
        </authorList>
    </citation>
    <scope>NUCLEOTIDE SEQUENCE [LARGE SCALE GENOMIC DNA]</scope>
    <source>
        <strain evidence="2 3">CCUG 45783</strain>
    </source>
</reference>
<dbReference type="OrthoDB" id="207300at2"/>
<keyword evidence="1" id="KW-0812">Transmembrane</keyword>
<sequence length="244" mass="25667">MAKYKCPTLGDCDRANAGEVFERAPGEDLKCPGCSTLLEAQAAGPVAGKKNKLVAPIAAAVVLAAGVGGYLVLQSPSGPAMEEVVAAPVPAVVATDSAVAQPEVQQASFGIAPSETDTAALRLQGEKQLLDGKAGEAEASGNQAAANEMMKVAIARMAQGKLEEAEKELLAARARAPKQPLVYYNMAVLRLKQARTDDALKEFEGAFLAGFTHFREMDADPDLDALRKDARFVKLVEQYRPKGA</sequence>
<keyword evidence="3" id="KW-1185">Reference proteome</keyword>
<dbReference type="Proteomes" id="UP000009874">
    <property type="component" value="Unassembled WGS sequence"/>
</dbReference>
<dbReference type="AlphaFoldDB" id="K9E1R5"/>
<accession>K9E1R5</accession>
<gene>
    <name evidence="2" type="ORF">HMPREF9710_01427</name>
</gene>
<comment type="caution">
    <text evidence="2">The sequence shown here is derived from an EMBL/GenBank/DDBJ whole genome shotgun (WGS) entry which is preliminary data.</text>
</comment>